<gene>
    <name evidence="1" type="ORF">SAMN05660909_04067</name>
</gene>
<evidence type="ECO:0000313" key="2">
    <source>
        <dbReference type="Proteomes" id="UP000199656"/>
    </source>
</evidence>
<sequence>MMKTIIRILFIVILFNTEASAQLVTFLQRGHIQYERKINLHARMRKPAAGEDGGWYESLKKNTPQFLVTNFEYYFDGNTSLYKPGVSEQVNNPFVRESSNTVYTMLDSSISIAQKQLFEQSLVIKDSVRRINWKITSETRKIAGFDCRRANAIILDSVYVVAFYTDAIIPSGGPESFTGLPGTILGVALPHEHITWFATKVVMEDVRKESLKPPTKGKATNNKGAIEIVEKATKDWGDGRNALLKALML</sequence>
<dbReference type="AlphaFoldDB" id="A0A1H4F086"/>
<reference evidence="2" key="1">
    <citation type="submission" date="2016-10" db="EMBL/GenBank/DDBJ databases">
        <authorList>
            <person name="Varghese N."/>
            <person name="Submissions S."/>
        </authorList>
    </citation>
    <scope>NUCLEOTIDE SEQUENCE [LARGE SCALE GENOMIC DNA]</scope>
    <source>
        <strain evidence="2">DSM 23920</strain>
    </source>
</reference>
<keyword evidence="2" id="KW-1185">Reference proteome</keyword>
<dbReference type="InterPro" id="IPR005901">
    <property type="entry name" value="GLPGLI"/>
</dbReference>
<dbReference type="NCBIfam" id="TIGR01200">
    <property type="entry name" value="GLPGLI"/>
    <property type="match status" value="1"/>
</dbReference>
<name>A0A1H4F086_9BACT</name>
<proteinExistence type="predicted"/>
<dbReference type="Proteomes" id="UP000199656">
    <property type="component" value="Unassembled WGS sequence"/>
</dbReference>
<organism evidence="1 2">
    <name type="scientific">Chitinophaga terrae</name>
    <name type="common">ex Kim and Jung 2007</name>
    <dbReference type="NCBI Taxonomy" id="408074"/>
    <lineage>
        <taxon>Bacteria</taxon>
        <taxon>Pseudomonadati</taxon>
        <taxon>Bacteroidota</taxon>
        <taxon>Chitinophagia</taxon>
        <taxon>Chitinophagales</taxon>
        <taxon>Chitinophagaceae</taxon>
        <taxon>Chitinophaga</taxon>
    </lineage>
</organism>
<dbReference type="EMBL" id="FNRL01000021">
    <property type="protein sequence ID" value="SEA90407.1"/>
    <property type="molecule type" value="Genomic_DNA"/>
</dbReference>
<dbReference type="STRING" id="408074.SAMN05660909_04067"/>
<evidence type="ECO:0000313" key="1">
    <source>
        <dbReference type="EMBL" id="SEA90407.1"/>
    </source>
</evidence>
<protein>
    <submittedName>
        <fullName evidence="1">GLPGLI family protein</fullName>
    </submittedName>
</protein>
<accession>A0A1H4F086</accession>